<dbReference type="Pfam" id="PF02597">
    <property type="entry name" value="ThiS"/>
    <property type="match status" value="1"/>
</dbReference>
<dbReference type="GO" id="GO:0006777">
    <property type="term" value="P:Mo-molybdopterin cofactor biosynthetic process"/>
    <property type="evidence" value="ECO:0007669"/>
    <property type="project" value="InterPro"/>
</dbReference>
<accession>A0A3E0H6S3</accession>
<dbReference type="InterPro" id="IPR003749">
    <property type="entry name" value="ThiS/MoaD-like"/>
</dbReference>
<dbReference type="EMBL" id="QUNR01000002">
    <property type="protein sequence ID" value="REH38977.1"/>
    <property type="molecule type" value="Genomic_DNA"/>
</dbReference>
<dbReference type="RefSeq" id="WP_116207993.1">
    <property type="nucleotide sequence ID" value="NZ_QUNR01000002.1"/>
</dbReference>
<reference evidence="4 5" key="1">
    <citation type="submission" date="2018-08" db="EMBL/GenBank/DDBJ databases">
        <title>Genomic Encyclopedia of Type Strains, Phase IV (KMG-IV): sequencing the most valuable type-strain genomes for metagenomic binning, comparative biology and taxonomic classification.</title>
        <authorList>
            <person name="Goeker M."/>
        </authorList>
    </citation>
    <scope>NUCLEOTIDE SEQUENCE [LARGE SCALE GENOMIC DNA]</scope>
    <source>
        <strain evidence="4 5">DSM 26022</strain>
    </source>
</reference>
<name>A0A3E0H6S3_9GAMM</name>
<dbReference type="AlphaFoldDB" id="A0A3E0H6S3"/>
<dbReference type="SUPFAM" id="SSF54285">
    <property type="entry name" value="MoaD/ThiS"/>
    <property type="match status" value="1"/>
</dbReference>
<sequence>MNIELRLFARYREATGVDHERICSAAETISELREVLLARGDHWLVLADERLCCARNQTLCSLDSALCDGDEVALFPPMTGG</sequence>
<dbReference type="GO" id="GO:0000166">
    <property type="term" value="F:nucleotide binding"/>
    <property type="evidence" value="ECO:0007669"/>
    <property type="project" value="UniProtKB-KW"/>
</dbReference>
<dbReference type="Gene3D" id="3.10.20.30">
    <property type="match status" value="1"/>
</dbReference>
<evidence type="ECO:0000313" key="4">
    <source>
        <dbReference type="EMBL" id="REH38977.1"/>
    </source>
</evidence>
<dbReference type="OrthoDB" id="9801945at2"/>
<gene>
    <name evidence="4" type="ORF">DFR26_1147</name>
</gene>
<dbReference type="GO" id="GO:1990133">
    <property type="term" value="C:molybdopterin adenylyltransferase complex"/>
    <property type="evidence" value="ECO:0007669"/>
    <property type="project" value="TreeGrafter"/>
</dbReference>
<comment type="similarity">
    <text evidence="2">Belongs to the MoaD family.</text>
</comment>
<dbReference type="PANTHER" id="PTHR33359:SF1">
    <property type="entry name" value="MOLYBDOPTERIN SYNTHASE SULFUR CARRIER SUBUNIT"/>
    <property type="match status" value="1"/>
</dbReference>
<evidence type="ECO:0000313" key="5">
    <source>
        <dbReference type="Proteomes" id="UP000256774"/>
    </source>
</evidence>
<comment type="caution">
    <text evidence="4">The sequence shown here is derived from an EMBL/GenBank/DDBJ whole genome shotgun (WGS) entry which is preliminary data.</text>
</comment>
<dbReference type="InterPro" id="IPR012675">
    <property type="entry name" value="Beta-grasp_dom_sf"/>
</dbReference>
<proteinExistence type="inferred from homology"/>
<keyword evidence="1" id="KW-0547">Nucleotide-binding</keyword>
<organism evidence="4 5">
    <name type="scientific">Paraperlucidibaca baekdonensis</name>
    <dbReference type="NCBI Taxonomy" id="748120"/>
    <lineage>
        <taxon>Bacteria</taxon>
        <taxon>Pseudomonadati</taxon>
        <taxon>Pseudomonadota</taxon>
        <taxon>Gammaproteobacteria</taxon>
        <taxon>Moraxellales</taxon>
        <taxon>Moraxellaceae</taxon>
        <taxon>Paraperlucidibaca</taxon>
    </lineage>
</organism>
<evidence type="ECO:0000256" key="2">
    <source>
        <dbReference type="ARBA" id="ARBA00024200"/>
    </source>
</evidence>
<protein>
    <recommendedName>
        <fullName evidence="3">Molybdopterin synthase sulfur carrier subunit</fullName>
    </recommendedName>
</protein>
<dbReference type="Proteomes" id="UP000256774">
    <property type="component" value="Unassembled WGS sequence"/>
</dbReference>
<dbReference type="InterPro" id="IPR044672">
    <property type="entry name" value="MOCS2A"/>
</dbReference>
<evidence type="ECO:0000256" key="3">
    <source>
        <dbReference type="ARBA" id="ARBA00024247"/>
    </source>
</evidence>
<dbReference type="InterPro" id="IPR016155">
    <property type="entry name" value="Mopterin_synth/thiamin_S_b"/>
</dbReference>
<dbReference type="PANTHER" id="PTHR33359">
    <property type="entry name" value="MOLYBDOPTERIN SYNTHASE SULFUR CARRIER SUBUNIT"/>
    <property type="match status" value="1"/>
</dbReference>
<dbReference type="CDD" id="cd00754">
    <property type="entry name" value="Ubl_MoaD"/>
    <property type="match status" value="1"/>
</dbReference>
<evidence type="ECO:0000256" key="1">
    <source>
        <dbReference type="ARBA" id="ARBA00022741"/>
    </source>
</evidence>
<keyword evidence="5" id="KW-1185">Reference proteome</keyword>